<dbReference type="OrthoDB" id="982911at2"/>
<evidence type="ECO:0000313" key="2">
    <source>
        <dbReference type="EMBL" id="SIS89538.1"/>
    </source>
</evidence>
<keyword evidence="1" id="KW-0812">Transmembrane</keyword>
<evidence type="ECO:0000256" key="1">
    <source>
        <dbReference type="SAM" id="Phobius"/>
    </source>
</evidence>
<keyword evidence="1" id="KW-1133">Transmembrane helix</keyword>
<name>A0A1N7MU62_9FLAO</name>
<dbReference type="EMBL" id="FTOJ01000005">
    <property type="protein sequence ID" value="SIS89538.1"/>
    <property type="molecule type" value="Genomic_DNA"/>
</dbReference>
<proteinExistence type="predicted"/>
<dbReference type="Proteomes" id="UP000186246">
    <property type="component" value="Unassembled WGS sequence"/>
</dbReference>
<protein>
    <submittedName>
        <fullName evidence="2">Uncharacterized protein</fullName>
    </submittedName>
</protein>
<feature type="transmembrane region" description="Helical" evidence="1">
    <location>
        <begin position="29"/>
        <end position="50"/>
    </location>
</feature>
<organism evidence="2 3">
    <name type="scientific">Chryseobacterium piscicola</name>
    <dbReference type="NCBI Taxonomy" id="551459"/>
    <lineage>
        <taxon>Bacteria</taxon>
        <taxon>Pseudomonadati</taxon>
        <taxon>Bacteroidota</taxon>
        <taxon>Flavobacteriia</taxon>
        <taxon>Flavobacteriales</taxon>
        <taxon>Weeksellaceae</taxon>
        <taxon>Chryseobacterium group</taxon>
        <taxon>Chryseobacterium</taxon>
    </lineage>
</organism>
<gene>
    <name evidence="2" type="ORF">SAMN05421796_105235</name>
</gene>
<reference evidence="3" key="1">
    <citation type="submission" date="2017-01" db="EMBL/GenBank/DDBJ databases">
        <authorList>
            <person name="Varghese N."/>
            <person name="Submissions S."/>
        </authorList>
    </citation>
    <scope>NUCLEOTIDE SEQUENCE [LARGE SCALE GENOMIC DNA]</scope>
    <source>
        <strain evidence="3">DSM 21068</strain>
    </source>
</reference>
<dbReference type="RefSeq" id="WP_123891563.1">
    <property type="nucleotide sequence ID" value="NZ_FTOJ01000005.1"/>
</dbReference>
<keyword evidence="1" id="KW-0472">Membrane</keyword>
<accession>A0A1N7MU62</accession>
<sequence>MKNKGLIITTIIFFLTVNTSYYWKVKLGLFAFPAFLILVIIYLGLGLALIRQIYFLIKEKFTDKSRLINIGLLTIVLTLTFLKPFGLIDFDKLEGDNVLVAQREGSANCMATLKLKDDFTFSERSVCFGVTEIKGEFHIQNDTIYFDNVSFGRDENEFYKFGIIEQSKFNKDGKHFELTRYKSLTDTIGHKLWITKNELNKLKDKKPNR</sequence>
<evidence type="ECO:0000313" key="3">
    <source>
        <dbReference type="Proteomes" id="UP000186246"/>
    </source>
</evidence>
<feature type="transmembrane region" description="Helical" evidence="1">
    <location>
        <begin position="70"/>
        <end position="88"/>
    </location>
</feature>
<dbReference type="AlphaFoldDB" id="A0A1N7MU62"/>